<keyword evidence="2" id="KW-0812">Transmembrane</keyword>
<dbReference type="EMBL" id="FOHB01000012">
    <property type="protein sequence ID" value="SES49221.1"/>
    <property type="molecule type" value="Genomic_DNA"/>
</dbReference>
<keyword evidence="4" id="KW-1185">Reference proteome</keyword>
<evidence type="ECO:0000256" key="1">
    <source>
        <dbReference type="SAM" id="MobiDB-lite"/>
    </source>
</evidence>
<feature type="compositionally biased region" description="Acidic residues" evidence="1">
    <location>
        <begin position="78"/>
        <end position="88"/>
    </location>
</feature>
<keyword evidence="2" id="KW-1133">Transmembrane helix</keyword>
<keyword evidence="2" id="KW-0472">Membrane</keyword>
<dbReference type="STRING" id="587636.SAMN05216199_0301"/>
<dbReference type="InterPro" id="IPR025323">
    <property type="entry name" value="DUF4229"/>
</dbReference>
<evidence type="ECO:0000256" key="2">
    <source>
        <dbReference type="SAM" id="Phobius"/>
    </source>
</evidence>
<evidence type="ECO:0000313" key="4">
    <source>
        <dbReference type="Proteomes" id="UP000199019"/>
    </source>
</evidence>
<feature type="transmembrane region" description="Helical" evidence="2">
    <location>
        <begin position="6"/>
        <end position="24"/>
    </location>
</feature>
<feature type="region of interest" description="Disordered" evidence="1">
    <location>
        <begin position="67"/>
        <end position="97"/>
    </location>
</feature>
<dbReference type="Proteomes" id="UP000199019">
    <property type="component" value="Unassembled WGS sequence"/>
</dbReference>
<protein>
    <recommendedName>
        <fullName evidence="5">DUF4229 domain-containing protein</fullName>
    </recommendedName>
</protein>
<gene>
    <name evidence="3" type="ORF">SAMN05216199_0301</name>
</gene>
<evidence type="ECO:0008006" key="5">
    <source>
        <dbReference type="Google" id="ProtNLM"/>
    </source>
</evidence>
<dbReference type="RefSeq" id="WP_091762871.1">
    <property type="nucleotide sequence ID" value="NZ_FOHB01000012.1"/>
</dbReference>
<dbReference type="Pfam" id="PF14012">
    <property type="entry name" value="DUF4229"/>
    <property type="match status" value="1"/>
</dbReference>
<organism evidence="3 4">
    <name type="scientific">Pedococcus cremeus</name>
    <dbReference type="NCBI Taxonomy" id="587636"/>
    <lineage>
        <taxon>Bacteria</taxon>
        <taxon>Bacillati</taxon>
        <taxon>Actinomycetota</taxon>
        <taxon>Actinomycetes</taxon>
        <taxon>Micrococcales</taxon>
        <taxon>Intrasporangiaceae</taxon>
        <taxon>Pedococcus</taxon>
    </lineage>
</organism>
<sequence length="97" mass="11355">MVRYSLLRILIFFGVMSALWLLGLRDRDQQILLLVLSALISMAISVVVLRRFREDYSQQLAERLERRVQAKQQRGDLDEQAEDAEDESRDSGPVEYR</sequence>
<feature type="compositionally biased region" description="Basic and acidic residues" evidence="1">
    <location>
        <begin position="67"/>
        <end position="77"/>
    </location>
</feature>
<reference evidence="4" key="1">
    <citation type="submission" date="2016-10" db="EMBL/GenBank/DDBJ databases">
        <authorList>
            <person name="Varghese N."/>
            <person name="Submissions S."/>
        </authorList>
    </citation>
    <scope>NUCLEOTIDE SEQUENCE [LARGE SCALE GENOMIC DNA]</scope>
    <source>
        <strain evidence="4">CGMCC 1.6963</strain>
    </source>
</reference>
<name>A0A1H9XSU6_9MICO</name>
<dbReference type="AlphaFoldDB" id="A0A1H9XSU6"/>
<proteinExistence type="predicted"/>
<accession>A0A1H9XSU6</accession>
<evidence type="ECO:0000313" key="3">
    <source>
        <dbReference type="EMBL" id="SES49221.1"/>
    </source>
</evidence>
<dbReference type="OrthoDB" id="4870160at2"/>
<feature type="transmembrane region" description="Helical" evidence="2">
    <location>
        <begin position="31"/>
        <end position="49"/>
    </location>
</feature>